<gene>
    <name evidence="1" type="ORF">RhiirA5_430836</name>
</gene>
<proteinExistence type="predicted"/>
<dbReference type="AlphaFoldDB" id="A0A2N0NW44"/>
<protein>
    <submittedName>
        <fullName evidence="1">Uncharacterized protein</fullName>
    </submittedName>
</protein>
<evidence type="ECO:0000313" key="2">
    <source>
        <dbReference type="Proteomes" id="UP000232722"/>
    </source>
</evidence>
<dbReference type="EMBL" id="LLXJ01002475">
    <property type="protein sequence ID" value="PKB98765.1"/>
    <property type="molecule type" value="Genomic_DNA"/>
</dbReference>
<dbReference type="SUPFAM" id="SSF53098">
    <property type="entry name" value="Ribonuclease H-like"/>
    <property type="match status" value="1"/>
</dbReference>
<dbReference type="InterPro" id="IPR012337">
    <property type="entry name" value="RNaseH-like_sf"/>
</dbReference>
<dbReference type="VEuPathDB" id="FungiDB:RhiirFUN_006932"/>
<dbReference type="Proteomes" id="UP000232722">
    <property type="component" value="Unassembled WGS sequence"/>
</dbReference>
<comment type="caution">
    <text evidence="1">The sequence shown here is derived from an EMBL/GenBank/DDBJ whole genome shotgun (WGS) entry which is preliminary data.</text>
</comment>
<evidence type="ECO:0000313" key="1">
    <source>
        <dbReference type="EMBL" id="PKB98765.1"/>
    </source>
</evidence>
<reference evidence="1 2" key="1">
    <citation type="submission" date="2016-04" db="EMBL/GenBank/DDBJ databases">
        <title>Genome analyses suggest a sexual origin of heterokaryosis in a supposedly ancient asexual fungus.</title>
        <authorList>
            <person name="Ropars J."/>
            <person name="Sedzielewska K."/>
            <person name="Noel J."/>
            <person name="Charron P."/>
            <person name="Farinelli L."/>
            <person name="Marton T."/>
            <person name="Kruger M."/>
            <person name="Pelin A."/>
            <person name="Brachmann A."/>
            <person name="Corradi N."/>
        </authorList>
    </citation>
    <scope>NUCLEOTIDE SEQUENCE [LARGE SCALE GENOMIC DNA]</scope>
    <source>
        <strain evidence="1 2">A5</strain>
    </source>
</reference>
<accession>A0A2N0NW44</accession>
<sequence>MSVANGFPFQWVNHLATLEFFEFLSSFLVLPKRKVLFNRILNRETKNLNTLRDEKLINDQIGIVLALNIKLNAIVSDNTSAYAAAHKTITVAAYFKNANNSYFIGKLRDIQKKLYNKCYSIVIPGKTRWNSHYYCFKSLVQFKQALQNLAIRHKRPQVGSSNTDELYLNSDFCQILLDNNWWKTIELLQDILLPYCSVLNKLQCDKARLFELLHAIGYFVQFWSQFSDPNLGYFNSELNNLSYTSLDIEPFNNETFEQFGNDVFKFWSFVEDEYSELGAVALKIFGIRVNAALVKRMWSSMVLAISQLHTSINFSLREKELQQNKAQFLDLNIETEVGDPEVEDSEILKILKILKKIILILLIQNIESEN</sequence>
<dbReference type="VEuPathDB" id="FungiDB:RhiirA1_480430"/>
<reference evidence="1 2" key="2">
    <citation type="submission" date="2017-09" db="EMBL/GenBank/DDBJ databases">
        <title>Extensive intraspecific genome diversity in a model arbuscular mycorrhizal fungus.</title>
        <authorList>
            <person name="Chen E.C."/>
            <person name="Morin E."/>
            <person name="Beaudet D."/>
            <person name="Noel J."/>
            <person name="Ndikumana S."/>
            <person name="Charron P."/>
            <person name="St-Onge C."/>
            <person name="Giorgi J."/>
            <person name="Grigoriev I.V."/>
            <person name="Roux C."/>
            <person name="Martin F.M."/>
            <person name="Corradi N."/>
        </authorList>
    </citation>
    <scope>NUCLEOTIDE SEQUENCE [LARGE SCALE GENOMIC DNA]</scope>
    <source>
        <strain evidence="1 2">A5</strain>
    </source>
</reference>
<name>A0A2N0NW44_9GLOM</name>
<organism evidence="1 2">
    <name type="scientific">Rhizophagus irregularis</name>
    <dbReference type="NCBI Taxonomy" id="588596"/>
    <lineage>
        <taxon>Eukaryota</taxon>
        <taxon>Fungi</taxon>
        <taxon>Fungi incertae sedis</taxon>
        <taxon>Mucoromycota</taxon>
        <taxon>Glomeromycotina</taxon>
        <taxon>Glomeromycetes</taxon>
        <taxon>Glomerales</taxon>
        <taxon>Glomeraceae</taxon>
        <taxon>Rhizophagus</taxon>
    </lineage>
</organism>
<dbReference type="VEuPathDB" id="FungiDB:FUN_016870"/>